<feature type="region of interest" description="Disordered" evidence="1">
    <location>
        <begin position="444"/>
        <end position="472"/>
    </location>
</feature>
<reference evidence="2 3" key="1">
    <citation type="submission" date="2024-01" db="EMBL/GenBank/DDBJ databases">
        <title>A draft genome for the cacao thread blight pathogen Marasmiellus scandens.</title>
        <authorList>
            <person name="Baruah I.K."/>
            <person name="Leung J."/>
            <person name="Bukari Y."/>
            <person name="Amoako-Attah I."/>
            <person name="Meinhardt L.W."/>
            <person name="Bailey B.A."/>
            <person name="Cohen S.P."/>
        </authorList>
    </citation>
    <scope>NUCLEOTIDE SEQUENCE [LARGE SCALE GENOMIC DNA]</scope>
    <source>
        <strain evidence="2 3">GH-19</strain>
    </source>
</reference>
<feature type="compositionally biased region" description="Low complexity" evidence="1">
    <location>
        <begin position="589"/>
        <end position="620"/>
    </location>
</feature>
<protein>
    <submittedName>
        <fullName evidence="2">Uncharacterized protein</fullName>
    </submittedName>
</protein>
<comment type="caution">
    <text evidence="2">The sequence shown here is derived from an EMBL/GenBank/DDBJ whole genome shotgun (WGS) entry which is preliminary data.</text>
</comment>
<keyword evidence="3" id="KW-1185">Reference proteome</keyword>
<evidence type="ECO:0000313" key="3">
    <source>
        <dbReference type="Proteomes" id="UP001498398"/>
    </source>
</evidence>
<feature type="region of interest" description="Disordered" evidence="1">
    <location>
        <begin position="680"/>
        <end position="748"/>
    </location>
</feature>
<feature type="compositionally biased region" description="Low complexity" evidence="1">
    <location>
        <begin position="252"/>
        <end position="263"/>
    </location>
</feature>
<evidence type="ECO:0000256" key="1">
    <source>
        <dbReference type="SAM" id="MobiDB-lite"/>
    </source>
</evidence>
<dbReference type="EMBL" id="JBANRG010000067">
    <property type="protein sequence ID" value="KAK7440635.1"/>
    <property type="molecule type" value="Genomic_DNA"/>
</dbReference>
<feature type="compositionally biased region" description="Low complexity" evidence="1">
    <location>
        <begin position="680"/>
        <end position="692"/>
    </location>
</feature>
<feature type="region of interest" description="Disordered" evidence="1">
    <location>
        <begin position="252"/>
        <end position="284"/>
    </location>
</feature>
<feature type="region of interest" description="Disordered" evidence="1">
    <location>
        <begin position="585"/>
        <end position="633"/>
    </location>
</feature>
<evidence type="ECO:0000313" key="2">
    <source>
        <dbReference type="EMBL" id="KAK7440635.1"/>
    </source>
</evidence>
<gene>
    <name evidence="2" type="ORF">VKT23_016983</name>
</gene>
<organism evidence="2 3">
    <name type="scientific">Marasmiellus scandens</name>
    <dbReference type="NCBI Taxonomy" id="2682957"/>
    <lineage>
        <taxon>Eukaryota</taxon>
        <taxon>Fungi</taxon>
        <taxon>Dikarya</taxon>
        <taxon>Basidiomycota</taxon>
        <taxon>Agaricomycotina</taxon>
        <taxon>Agaricomycetes</taxon>
        <taxon>Agaricomycetidae</taxon>
        <taxon>Agaricales</taxon>
        <taxon>Marasmiineae</taxon>
        <taxon>Omphalotaceae</taxon>
        <taxon>Marasmiellus</taxon>
    </lineage>
</organism>
<feature type="compositionally biased region" description="Low complexity" evidence="1">
    <location>
        <begin position="219"/>
        <end position="236"/>
    </location>
</feature>
<feature type="compositionally biased region" description="Acidic residues" evidence="1">
    <location>
        <begin position="725"/>
        <end position="735"/>
    </location>
</feature>
<accession>A0ABR1ITJ9</accession>
<proteinExistence type="predicted"/>
<sequence>MANSSCPSSAAISDGIKRPESYDECQTLAFQHLAKAEHYFRTMEECHGDMMNPQLKQLARIIMAGVPCTNDASIPHYLLQVSNRLNELYSTPPSITELVNSHDSAPAAATLTITSGDDHTTAEQVEQVLQSGGIDSDLTPETPFSIILNQLCPETLRRSFKISFQPSDGHRGRIIERTADGKVYYMDLSADGEMIPPVEGNSHSEDLPDDSVSESLQASEHSQPSESGPSPPFSSSAHLTVDPTATSDVLYASSGAESGSPSSQDNIPPSAPVPSSPVPSIPDAAVTLPVTAPSETSSADSLASEQIISAHSSSISSSLVGASLPNVSSPRQSPVSSACPSSFYLEPSGSNPNPHSHISRSGRFLFTCDRTGREYAIDLGKERFSLPNWRPGPGAKIDRYPPESREAFIAHLAVQALCDGVDPHDESSFMEWFECYHWETTGEGDPPASLLEGTPTLPSAEEDQSDTEPRPVRLPLCRQGAFEGRDHPEVYWDELEWGPRPKKTIKRTPAGPAIIDTQSAVFWGLIQPPSVSQPSVPDTTSSSSITNVHLISPASAATSSSVGHRNLRTRRAGFGGLGLPASVSQTFIPPTASSTSTTTTSSTSSSPEAGPSTSTTASSSNEPHNGGRRTGFGGYGLPASVSFAFIPPTASSSTAAVSTSTSAVSSAVASTSAVLTAISSSSGHISPSSNGSAHGEETSDSDEESDSQSSSSPSSRGAKRARSDIDEDEDIGTDSDVERPRQRRRSSH</sequence>
<dbReference type="Proteomes" id="UP001498398">
    <property type="component" value="Unassembled WGS sequence"/>
</dbReference>
<name>A0ABR1ITJ9_9AGAR</name>
<feature type="compositionally biased region" description="Pro residues" evidence="1">
    <location>
        <begin position="269"/>
        <end position="280"/>
    </location>
</feature>
<feature type="region of interest" description="Disordered" evidence="1">
    <location>
        <begin position="194"/>
        <end position="240"/>
    </location>
</feature>